<dbReference type="Proteomes" id="UP000777265">
    <property type="component" value="Unassembled WGS sequence"/>
</dbReference>
<reference evidence="1" key="2">
    <citation type="submission" date="2020-01" db="EMBL/GenBank/DDBJ databases">
        <authorList>
            <person name="Campanaro S."/>
        </authorList>
    </citation>
    <scope>NUCLEOTIDE SEQUENCE</scope>
    <source>
        <strain evidence="1">AS06rmzACSIP_7</strain>
    </source>
</reference>
<accession>A0A971M4I8</accession>
<protein>
    <recommendedName>
        <fullName evidence="3">Lipoprotein</fullName>
    </recommendedName>
</protein>
<organism evidence="1 2">
    <name type="scientific">Syntrophorhabdus aromaticivorans</name>
    <dbReference type="NCBI Taxonomy" id="328301"/>
    <lineage>
        <taxon>Bacteria</taxon>
        <taxon>Pseudomonadati</taxon>
        <taxon>Thermodesulfobacteriota</taxon>
        <taxon>Syntrophorhabdia</taxon>
        <taxon>Syntrophorhabdales</taxon>
        <taxon>Syntrophorhabdaceae</taxon>
        <taxon>Syntrophorhabdus</taxon>
    </lineage>
</organism>
<sequence length="205" mass="23600">MKKYVFLAILTIFICSCGKGPIHVATTESEAVKRGYGDPKLQELYDQNETLLREIYLRFTKANVNIYKEGIGLSLLTDRQNDKLHYIMVNIRPQEIVFDESKSKPEQRFSQVLQAYVRKYVGYMKKEDIDRPDIEGLAFGVYWPVRDYSQCNTHGGFIEYIHVYMPTAEVYDLLDGRSTFEEAIGNSEVVTSLNLDKATSVKPVF</sequence>
<dbReference type="AlphaFoldDB" id="A0A971M4I8"/>
<evidence type="ECO:0000313" key="1">
    <source>
        <dbReference type="EMBL" id="NLW34961.1"/>
    </source>
</evidence>
<evidence type="ECO:0008006" key="3">
    <source>
        <dbReference type="Google" id="ProtNLM"/>
    </source>
</evidence>
<dbReference type="EMBL" id="JAAYEE010000097">
    <property type="protein sequence ID" value="NLW34961.1"/>
    <property type="molecule type" value="Genomic_DNA"/>
</dbReference>
<dbReference type="PROSITE" id="PS51257">
    <property type="entry name" value="PROKAR_LIPOPROTEIN"/>
    <property type="match status" value="1"/>
</dbReference>
<proteinExistence type="predicted"/>
<reference evidence="1" key="1">
    <citation type="journal article" date="2020" name="Biotechnol. Biofuels">
        <title>New insights from the biogas microbiome by comprehensive genome-resolved metagenomics of nearly 1600 species originating from multiple anaerobic digesters.</title>
        <authorList>
            <person name="Campanaro S."/>
            <person name="Treu L."/>
            <person name="Rodriguez-R L.M."/>
            <person name="Kovalovszki A."/>
            <person name="Ziels R.M."/>
            <person name="Maus I."/>
            <person name="Zhu X."/>
            <person name="Kougias P.G."/>
            <person name="Basile A."/>
            <person name="Luo G."/>
            <person name="Schluter A."/>
            <person name="Konstantinidis K.T."/>
            <person name="Angelidaki I."/>
        </authorList>
    </citation>
    <scope>NUCLEOTIDE SEQUENCE</scope>
    <source>
        <strain evidence="1">AS06rmzACSIP_7</strain>
    </source>
</reference>
<comment type="caution">
    <text evidence="1">The sequence shown here is derived from an EMBL/GenBank/DDBJ whole genome shotgun (WGS) entry which is preliminary data.</text>
</comment>
<evidence type="ECO:0000313" key="2">
    <source>
        <dbReference type="Proteomes" id="UP000777265"/>
    </source>
</evidence>
<gene>
    <name evidence="1" type="ORF">GXY80_05685</name>
</gene>
<name>A0A971M4I8_9BACT</name>